<dbReference type="AlphaFoldDB" id="A0A4U1MKJ7"/>
<evidence type="ECO:0000259" key="1">
    <source>
        <dbReference type="Pfam" id="PF13649"/>
    </source>
</evidence>
<dbReference type="SUPFAM" id="SSF53335">
    <property type="entry name" value="S-adenosyl-L-methionine-dependent methyltransferases"/>
    <property type="match status" value="1"/>
</dbReference>
<keyword evidence="2" id="KW-0808">Transferase</keyword>
<sequence>MIIHGIANETGGNKMKELKKIWRARKWMKSNEPFLYAWHAHVGYVHDLFDEFEEGTTVSAVAKKRDMNELLLTRWADVGIAIDHLKIDKNGEIRSKKHMVESISKNSDQSVGILLKEMMELHIPILLSYPDLLNSEDHASYQDEDYGGTVAATSSFIERFAYPKIHKCIKKTNAKSVIDFGAGYAGYLSRIGAKFEDMKLVGIEKNKSVCLEAEENIHFPLKSSISLYPDDMMTWKWDGDLFDVAMMNNLLYYFAPEDRYRLFEKAHEVTGENGNLIVITPLHESKHGLAFSAAFNSFMSAHDNLFPLPNHAEMVNLASETGFKLKEMKPIVKEGAWYFMRFQKA</sequence>
<dbReference type="InterPro" id="IPR029063">
    <property type="entry name" value="SAM-dependent_MTases_sf"/>
</dbReference>
<dbReference type="Proteomes" id="UP000310541">
    <property type="component" value="Unassembled WGS sequence"/>
</dbReference>
<dbReference type="Pfam" id="PF13649">
    <property type="entry name" value="Methyltransf_25"/>
    <property type="match status" value="1"/>
</dbReference>
<proteinExistence type="predicted"/>
<name>A0A4U1MKJ7_9BACL</name>
<protein>
    <submittedName>
        <fullName evidence="2">Class I SAM-dependent methyltransferase</fullName>
    </submittedName>
</protein>
<accession>A0A4U1MKJ7</accession>
<comment type="caution">
    <text evidence="2">The sequence shown here is derived from an EMBL/GenBank/DDBJ whole genome shotgun (WGS) entry which is preliminary data.</text>
</comment>
<gene>
    <name evidence="2" type="ORF">FBF83_03870</name>
</gene>
<dbReference type="InterPro" id="IPR041698">
    <property type="entry name" value="Methyltransf_25"/>
</dbReference>
<dbReference type="CDD" id="cd02440">
    <property type="entry name" value="AdoMet_MTases"/>
    <property type="match status" value="1"/>
</dbReference>
<organism evidence="2 3">
    <name type="scientific">Guptibacillus hwajinpoensis</name>
    <dbReference type="NCBI Taxonomy" id="208199"/>
    <lineage>
        <taxon>Bacteria</taxon>
        <taxon>Bacillati</taxon>
        <taxon>Bacillota</taxon>
        <taxon>Bacilli</taxon>
        <taxon>Bacillales</taxon>
        <taxon>Guptibacillaceae</taxon>
        <taxon>Guptibacillus</taxon>
    </lineage>
</organism>
<feature type="domain" description="Methyltransferase" evidence="1">
    <location>
        <begin position="177"/>
        <end position="274"/>
    </location>
</feature>
<keyword evidence="2" id="KW-0489">Methyltransferase</keyword>
<evidence type="ECO:0000313" key="3">
    <source>
        <dbReference type="Proteomes" id="UP000310541"/>
    </source>
</evidence>
<dbReference type="Gene3D" id="3.40.50.150">
    <property type="entry name" value="Vaccinia Virus protein VP39"/>
    <property type="match status" value="1"/>
</dbReference>
<dbReference type="EMBL" id="SWFM01000001">
    <property type="protein sequence ID" value="TKD71949.1"/>
    <property type="molecule type" value="Genomic_DNA"/>
</dbReference>
<dbReference type="GO" id="GO:0032259">
    <property type="term" value="P:methylation"/>
    <property type="evidence" value="ECO:0007669"/>
    <property type="project" value="UniProtKB-KW"/>
</dbReference>
<dbReference type="OrthoDB" id="146133at2"/>
<evidence type="ECO:0000313" key="2">
    <source>
        <dbReference type="EMBL" id="TKD71949.1"/>
    </source>
</evidence>
<reference evidence="2 3" key="1">
    <citation type="submission" date="2019-04" db="EMBL/GenBank/DDBJ databases">
        <title>Genome sequence of Bacillus hwajinpoensis strain Y2.</title>
        <authorList>
            <person name="Fair J.L."/>
            <person name="Maclea K.S."/>
        </authorList>
    </citation>
    <scope>NUCLEOTIDE SEQUENCE [LARGE SCALE GENOMIC DNA]</scope>
    <source>
        <strain evidence="2 3">Y2</strain>
    </source>
</reference>
<dbReference type="GO" id="GO:0008168">
    <property type="term" value="F:methyltransferase activity"/>
    <property type="evidence" value="ECO:0007669"/>
    <property type="project" value="UniProtKB-KW"/>
</dbReference>